<keyword evidence="9" id="KW-1185">Reference proteome</keyword>
<dbReference type="PROSITE" id="PS51569">
    <property type="entry name" value="DOT1"/>
    <property type="match status" value="1"/>
</dbReference>
<evidence type="ECO:0000256" key="3">
    <source>
        <dbReference type="ARBA" id="ARBA00022853"/>
    </source>
</evidence>
<dbReference type="Pfam" id="PF08123">
    <property type="entry name" value="DOT1"/>
    <property type="match status" value="1"/>
</dbReference>
<comment type="function">
    <text evidence="6">Histone methyltransferase that specifically trimethylates histone H3 to form H3K79me3. This methylation is required for telomere silencing and for the pachytene checkpoint during the meiotic cell cycle by allowing the recruitment of RAD9 to double strand breaks. Nucleosomes are preferred as substrate compared to free histone.</text>
</comment>
<sequence length="276" mass="31584">MLKRTRSQRRADSAKHSKVENSVHTFELGTGATESPFRLPLREKKNRSGCLHCVESTCCCRWFDAALTKCYASLPIQRKVESGSRRELCAKSILPEFVSRLVRITGMDANVPFFDFGCGNGSVLFQVAFMTGAPCVGIEIHPRNAQVAREAWDALRPALERQGGRKLHVEIICGDFCQLLQEEPFLRSFLSRPSVVWAANLLLPRPTNHFLSERFRSVPQGTKILCFEDLYPHARSLARIRDPDAFEKFEMSDFVWQPDSVEWSRDEGKFYMYSRK</sequence>
<dbReference type="Proteomes" id="UP000015354">
    <property type="component" value="Unassembled WGS sequence"/>
</dbReference>
<dbReference type="Gene3D" id="3.40.50.150">
    <property type="entry name" value="Vaccinia Virus protein VP39"/>
    <property type="match status" value="1"/>
</dbReference>
<evidence type="ECO:0000256" key="2">
    <source>
        <dbReference type="ARBA" id="ARBA00020987"/>
    </source>
</evidence>
<dbReference type="GO" id="GO:0000077">
    <property type="term" value="P:DNA damage checkpoint signaling"/>
    <property type="evidence" value="ECO:0007669"/>
    <property type="project" value="TreeGrafter"/>
</dbReference>
<proteinExistence type="inferred from homology"/>
<dbReference type="GO" id="GO:0032259">
    <property type="term" value="P:methylation"/>
    <property type="evidence" value="ECO:0007669"/>
    <property type="project" value="UniProtKB-KW"/>
</dbReference>
<comment type="similarity">
    <text evidence="6">Belongs to the class I-like SAM-binding methyltransferase superfamily. DOT1 family.</text>
</comment>
<dbReference type="GO" id="GO:0140956">
    <property type="term" value="F:histone H3K79 trimethyltransferase activity"/>
    <property type="evidence" value="ECO:0007669"/>
    <property type="project" value="UniProtKB-EC"/>
</dbReference>
<keyword evidence="6" id="KW-0949">S-adenosyl-L-methionine</keyword>
<evidence type="ECO:0000256" key="5">
    <source>
        <dbReference type="ARBA" id="ARBA00047770"/>
    </source>
</evidence>
<feature type="domain" description="DOT1" evidence="7">
    <location>
        <begin position="1"/>
        <end position="276"/>
    </location>
</feature>
<dbReference type="PANTHER" id="PTHR21451:SF23">
    <property type="entry name" value="HISTONE-LYSINE N-METHYLTRANSFERASE, H3 LYSINE-79 SPECIFIC"/>
    <property type="match status" value="1"/>
</dbReference>
<evidence type="ECO:0000256" key="1">
    <source>
        <dbReference type="ARBA" id="ARBA00012190"/>
    </source>
</evidence>
<keyword evidence="6" id="KW-0539">Nucleus</keyword>
<protein>
    <recommendedName>
        <fullName evidence="2 6">Histone-lysine N-methyltransferase, H3 lysine-79 specific</fullName>
        <ecNumber evidence="1 6">2.1.1.360</ecNumber>
    </recommendedName>
    <alternativeName>
        <fullName evidence="4 6">Histone H3-K79 methyltransferase</fullName>
    </alternativeName>
</protein>
<dbReference type="EC" id="2.1.1.360" evidence="1 6"/>
<keyword evidence="6 8" id="KW-0489">Methyltransferase</keyword>
<comment type="caution">
    <text evidence="8">The sequence shown here is derived from an EMBL/GenBank/DDBJ whole genome shotgun (WGS) entry which is preliminary data.</text>
</comment>
<gene>
    <name evidence="8" type="ORF">STCU_04696</name>
</gene>
<dbReference type="GO" id="GO:0006281">
    <property type="term" value="P:DNA repair"/>
    <property type="evidence" value="ECO:0007669"/>
    <property type="project" value="TreeGrafter"/>
</dbReference>
<evidence type="ECO:0000313" key="8">
    <source>
        <dbReference type="EMBL" id="EPY29158.1"/>
    </source>
</evidence>
<comment type="catalytic activity">
    <reaction evidence="5 6">
        <text>L-lysyl(79)-[histone H3] + 3 S-adenosyl-L-methionine = N(6),N(6),N(6)-trimethyl-L-lysyl(79)-[histone H3] + 3 S-adenosyl-L-homocysteine + 3 H(+)</text>
        <dbReference type="Rhea" id="RHEA:60328"/>
        <dbReference type="Rhea" id="RHEA-COMP:15549"/>
        <dbReference type="Rhea" id="RHEA-COMP:15552"/>
        <dbReference type="ChEBI" id="CHEBI:15378"/>
        <dbReference type="ChEBI" id="CHEBI:29969"/>
        <dbReference type="ChEBI" id="CHEBI:57856"/>
        <dbReference type="ChEBI" id="CHEBI:59789"/>
        <dbReference type="ChEBI" id="CHEBI:61961"/>
        <dbReference type="EC" id="2.1.1.360"/>
    </reaction>
</comment>
<dbReference type="InterPro" id="IPR025789">
    <property type="entry name" value="DOT1_dom"/>
</dbReference>
<accession>S9UJR2</accession>
<comment type="miscellaneous">
    <text evidence="6">In contrast to other lysine histone methyltransferases, it does not contain a SET domain, suggesting the existence of another mechanism for methylation of lysine residues of histones.</text>
</comment>
<dbReference type="AlphaFoldDB" id="S9UJR2"/>
<dbReference type="OrthoDB" id="66144at2759"/>
<organism evidence="8 9">
    <name type="scientific">Strigomonas culicis</name>
    <dbReference type="NCBI Taxonomy" id="28005"/>
    <lineage>
        <taxon>Eukaryota</taxon>
        <taxon>Discoba</taxon>
        <taxon>Euglenozoa</taxon>
        <taxon>Kinetoplastea</taxon>
        <taxon>Metakinetoplastina</taxon>
        <taxon>Trypanosomatida</taxon>
        <taxon>Trypanosomatidae</taxon>
        <taxon>Strigomonadinae</taxon>
        <taxon>Strigomonas</taxon>
    </lineage>
</organism>
<keyword evidence="6 8" id="KW-0808">Transferase</keyword>
<evidence type="ECO:0000256" key="4">
    <source>
        <dbReference type="ARBA" id="ARBA00029821"/>
    </source>
</evidence>
<dbReference type="InterPro" id="IPR030445">
    <property type="entry name" value="H3-K79_meTrfase"/>
</dbReference>
<dbReference type="PANTHER" id="PTHR21451">
    <property type="entry name" value="HISTONE H3 METHYLTRANSFERASE"/>
    <property type="match status" value="1"/>
</dbReference>
<dbReference type="GO" id="GO:0005634">
    <property type="term" value="C:nucleus"/>
    <property type="evidence" value="ECO:0007669"/>
    <property type="project" value="UniProtKB-SubCell"/>
</dbReference>
<dbReference type="SUPFAM" id="SSF53335">
    <property type="entry name" value="S-adenosyl-L-methionine-dependent methyltransferases"/>
    <property type="match status" value="1"/>
</dbReference>
<evidence type="ECO:0000259" key="7">
    <source>
        <dbReference type="PROSITE" id="PS51569"/>
    </source>
</evidence>
<dbReference type="InterPro" id="IPR029063">
    <property type="entry name" value="SAM-dependent_MTases_sf"/>
</dbReference>
<reference evidence="8 9" key="1">
    <citation type="journal article" date="2013" name="PLoS ONE">
        <title>Predicting the Proteins of Angomonas deanei, Strigomonas culicis and Their Respective Endosymbionts Reveals New Aspects of the Trypanosomatidae Family.</title>
        <authorList>
            <person name="Motta M.C."/>
            <person name="Martins A.C."/>
            <person name="de Souza S.S."/>
            <person name="Catta-Preta C.M."/>
            <person name="Silva R."/>
            <person name="Klein C.C."/>
            <person name="de Almeida L.G."/>
            <person name="de Lima Cunha O."/>
            <person name="Ciapina L.P."/>
            <person name="Brocchi M."/>
            <person name="Colabardini A.C."/>
            <person name="de Araujo Lima B."/>
            <person name="Machado C.R."/>
            <person name="de Almeida Soares C.M."/>
            <person name="Probst C.M."/>
            <person name="de Menezes C.B."/>
            <person name="Thompson C.E."/>
            <person name="Bartholomeu D.C."/>
            <person name="Gradia D.F."/>
            <person name="Pavoni D.P."/>
            <person name="Grisard E.C."/>
            <person name="Fantinatti-Garboggini F."/>
            <person name="Marchini F.K."/>
            <person name="Rodrigues-Luiz G.F."/>
            <person name="Wagner G."/>
            <person name="Goldman G.H."/>
            <person name="Fietto J.L."/>
            <person name="Elias M.C."/>
            <person name="Goldman M.H."/>
            <person name="Sagot M.F."/>
            <person name="Pereira M."/>
            <person name="Stoco P.H."/>
            <person name="de Mendonca-Neto R.P."/>
            <person name="Teixeira S.M."/>
            <person name="Maciel T.E."/>
            <person name="de Oliveira Mendes T.A."/>
            <person name="Urmenyi T.P."/>
            <person name="de Souza W."/>
            <person name="Schenkman S."/>
            <person name="de Vasconcelos A.T."/>
        </authorList>
    </citation>
    <scope>NUCLEOTIDE SEQUENCE [LARGE SCALE GENOMIC DNA]</scope>
</reference>
<dbReference type="CDD" id="cd02440">
    <property type="entry name" value="AdoMet_MTases"/>
    <property type="match status" value="1"/>
</dbReference>
<evidence type="ECO:0000256" key="6">
    <source>
        <dbReference type="RuleBase" id="RU271113"/>
    </source>
</evidence>
<evidence type="ECO:0000313" key="9">
    <source>
        <dbReference type="Proteomes" id="UP000015354"/>
    </source>
</evidence>
<dbReference type="EMBL" id="ATMH01004696">
    <property type="protein sequence ID" value="EPY29158.1"/>
    <property type="molecule type" value="Genomic_DNA"/>
</dbReference>
<name>S9UJR2_9TRYP</name>
<keyword evidence="3 6" id="KW-0156">Chromatin regulator</keyword>
<comment type="subcellular location">
    <subcellularLocation>
        <location evidence="6">Nucleus</location>
    </subcellularLocation>
</comment>